<dbReference type="KEGG" id="mhey:H2LOC_006720"/>
<dbReference type="RefSeq" id="WP_136495696.1">
    <property type="nucleotide sequence ID" value="NZ_CP046052.1"/>
</dbReference>
<dbReference type="Proteomes" id="UP000309061">
    <property type="component" value="Chromosome"/>
</dbReference>
<dbReference type="InterPro" id="IPR013813">
    <property type="entry name" value="Endoribo_LPSP/chorism_mut-like"/>
</dbReference>
<organism evidence="2 3">
    <name type="scientific">Methylocystis heyeri</name>
    <dbReference type="NCBI Taxonomy" id="391905"/>
    <lineage>
        <taxon>Bacteria</taxon>
        <taxon>Pseudomonadati</taxon>
        <taxon>Pseudomonadota</taxon>
        <taxon>Alphaproteobacteria</taxon>
        <taxon>Hyphomicrobiales</taxon>
        <taxon>Methylocystaceae</taxon>
        <taxon>Methylocystis</taxon>
    </lineage>
</organism>
<protein>
    <submittedName>
        <fullName evidence="2">RidA family protein</fullName>
    </submittedName>
</protein>
<evidence type="ECO:0000259" key="1">
    <source>
        <dbReference type="Pfam" id="PF14588"/>
    </source>
</evidence>
<dbReference type="CDD" id="cd02199">
    <property type="entry name" value="YjgF_YER057c_UK114_like_1"/>
    <property type="match status" value="1"/>
</dbReference>
<dbReference type="Gene3D" id="3.30.1330.40">
    <property type="entry name" value="RutC-like"/>
    <property type="match status" value="1"/>
</dbReference>
<evidence type="ECO:0000313" key="3">
    <source>
        <dbReference type="Proteomes" id="UP000309061"/>
    </source>
</evidence>
<dbReference type="OrthoDB" id="9806350at2"/>
<feature type="domain" description="Endoribonuclease L-PSP/chorismate mutase-like" evidence="1">
    <location>
        <begin position="12"/>
        <end position="147"/>
    </location>
</feature>
<dbReference type="PANTHER" id="PTHR43760:SF1">
    <property type="entry name" value="ENDORIBONUCLEASE L-PSP_CHORISMATE MUTASE-LIKE DOMAIN-CONTAINING PROTEIN"/>
    <property type="match status" value="1"/>
</dbReference>
<name>A0A6B8KAQ7_9HYPH</name>
<evidence type="ECO:0000313" key="2">
    <source>
        <dbReference type="EMBL" id="QGM45414.1"/>
    </source>
</evidence>
<accession>A0A6B8KAQ7</accession>
<dbReference type="PANTHER" id="PTHR43760">
    <property type="entry name" value="ENDORIBONUCLEASE-RELATED"/>
    <property type="match status" value="1"/>
</dbReference>
<sequence>MTAATHDSPLGRLQALGLSLPQAAAPVANYTPYSRAGSLLFVSGQLPLRDGAVDPAHRGKLGAGVSLEAGQAAARLAALNVLAQASAAVGDLSRLRAVRLGGYVNSAPDFGQLPQVVNGASDLVANVLGENGKHARFAVGVAQLPLDVAVEIEGIFEILE</sequence>
<dbReference type="EMBL" id="CP046052">
    <property type="protein sequence ID" value="QGM45414.1"/>
    <property type="molecule type" value="Genomic_DNA"/>
</dbReference>
<reference evidence="2 3" key="1">
    <citation type="submission" date="2019-11" db="EMBL/GenBank/DDBJ databases">
        <title>The genome sequence of Methylocystis heyeri.</title>
        <authorList>
            <person name="Oshkin I.Y."/>
            <person name="Miroshnikov K."/>
            <person name="Dedysh S.N."/>
        </authorList>
    </citation>
    <scope>NUCLEOTIDE SEQUENCE [LARGE SCALE GENOMIC DNA]</scope>
    <source>
        <strain evidence="2 3">H2</strain>
    </source>
</reference>
<dbReference type="InterPro" id="IPR035959">
    <property type="entry name" value="RutC-like_sf"/>
</dbReference>
<dbReference type="SUPFAM" id="SSF55298">
    <property type="entry name" value="YjgF-like"/>
    <property type="match status" value="1"/>
</dbReference>
<proteinExistence type="predicted"/>
<keyword evidence="3" id="KW-1185">Reference proteome</keyword>
<gene>
    <name evidence="2" type="ORF">H2LOC_006720</name>
</gene>
<dbReference type="Pfam" id="PF14588">
    <property type="entry name" value="YjgF_endoribonc"/>
    <property type="match status" value="1"/>
</dbReference>
<dbReference type="AlphaFoldDB" id="A0A6B8KAQ7"/>